<organism evidence="1 2">
    <name type="scientific">Heterodermia speciosa</name>
    <dbReference type="NCBI Taxonomy" id="116794"/>
    <lineage>
        <taxon>Eukaryota</taxon>
        <taxon>Fungi</taxon>
        <taxon>Dikarya</taxon>
        <taxon>Ascomycota</taxon>
        <taxon>Pezizomycotina</taxon>
        <taxon>Lecanoromycetes</taxon>
        <taxon>OSLEUM clade</taxon>
        <taxon>Lecanoromycetidae</taxon>
        <taxon>Caliciales</taxon>
        <taxon>Physciaceae</taxon>
        <taxon>Heterodermia</taxon>
    </lineage>
</organism>
<reference evidence="1" key="1">
    <citation type="submission" date="2021-03" db="EMBL/GenBank/DDBJ databases">
        <authorList>
            <person name="Tagirdzhanova G."/>
        </authorList>
    </citation>
    <scope>NUCLEOTIDE SEQUENCE</scope>
</reference>
<proteinExistence type="predicted"/>
<dbReference type="Gene3D" id="3.40.50.720">
    <property type="entry name" value="NAD(P)-binding Rossmann-like Domain"/>
    <property type="match status" value="1"/>
</dbReference>
<evidence type="ECO:0000313" key="1">
    <source>
        <dbReference type="EMBL" id="CAF9934052.1"/>
    </source>
</evidence>
<dbReference type="AlphaFoldDB" id="A0A8H3G3R0"/>
<sequence length="81" mass="9201">MWSFETSWRCSSPSDVTFARQVMSPCVHVPSFLATSEALDFFERGFIKAPFKTIGMSELQKVYDLMHEGKIAGRYVVDSSK</sequence>
<comment type="caution">
    <text evidence="1">The sequence shown here is derived from an EMBL/GenBank/DDBJ whole genome shotgun (WGS) entry which is preliminary data.</text>
</comment>
<evidence type="ECO:0000313" key="2">
    <source>
        <dbReference type="Proteomes" id="UP000664521"/>
    </source>
</evidence>
<dbReference type="EMBL" id="CAJPDS010000072">
    <property type="protein sequence ID" value="CAF9934052.1"/>
    <property type="molecule type" value="Genomic_DNA"/>
</dbReference>
<name>A0A8H3G3R0_9LECA</name>
<dbReference type="Proteomes" id="UP000664521">
    <property type="component" value="Unassembled WGS sequence"/>
</dbReference>
<keyword evidence="2" id="KW-1185">Reference proteome</keyword>
<dbReference type="Gene3D" id="3.90.180.10">
    <property type="entry name" value="Medium-chain alcohol dehydrogenases, catalytic domain"/>
    <property type="match status" value="1"/>
</dbReference>
<gene>
    <name evidence="1" type="primary">ADH1</name>
    <name evidence="1" type="ORF">HETSPECPRED_009088</name>
</gene>
<protein>
    <submittedName>
        <fullName evidence="1">Alcohol dehydrogenase</fullName>
    </submittedName>
</protein>
<dbReference type="OrthoDB" id="1879366at2759"/>
<accession>A0A8H3G3R0</accession>